<keyword evidence="10" id="KW-1185">Reference proteome</keyword>
<comment type="function">
    <text evidence="1">Needed for flagellar regrowth and assembly.</text>
</comment>
<comment type="similarity">
    <text evidence="2">Belongs to the FliH family.</text>
</comment>
<protein>
    <submittedName>
        <fullName evidence="9">Flagellar assembly protein FliH</fullName>
    </submittedName>
</protein>
<evidence type="ECO:0000313" key="9">
    <source>
        <dbReference type="EMBL" id="SHE95047.1"/>
    </source>
</evidence>
<evidence type="ECO:0000256" key="2">
    <source>
        <dbReference type="ARBA" id="ARBA00006602"/>
    </source>
</evidence>
<proteinExistence type="inferred from homology"/>
<name>A0A1M4XN78_9THEO</name>
<keyword evidence="7" id="KW-0175">Coiled coil</keyword>
<evidence type="ECO:0000256" key="4">
    <source>
        <dbReference type="ARBA" id="ARBA00022795"/>
    </source>
</evidence>
<dbReference type="PANTHER" id="PTHR34982">
    <property type="entry name" value="YOP PROTEINS TRANSLOCATION PROTEIN L"/>
    <property type="match status" value="1"/>
</dbReference>
<dbReference type="STRING" id="1121256.SAMN02746089_01062"/>
<dbReference type="CDD" id="cd06503">
    <property type="entry name" value="ATP-synt_Fo_b"/>
    <property type="match status" value="1"/>
</dbReference>
<keyword evidence="3" id="KW-0813">Transport</keyword>
<organism evidence="9 10">
    <name type="scientific">Caldanaerobius fijiensis DSM 17918</name>
    <dbReference type="NCBI Taxonomy" id="1121256"/>
    <lineage>
        <taxon>Bacteria</taxon>
        <taxon>Bacillati</taxon>
        <taxon>Bacillota</taxon>
        <taxon>Clostridia</taxon>
        <taxon>Thermoanaerobacterales</taxon>
        <taxon>Thermoanaerobacteraceae</taxon>
        <taxon>Caldanaerobius</taxon>
    </lineage>
</organism>
<dbReference type="RefSeq" id="WP_073342380.1">
    <property type="nucleotide sequence ID" value="NZ_FQVH01000008.1"/>
</dbReference>
<sequence length="240" mass="27895">MSKIIKAPAVEYREVYYVTPLVDRGDDIRADDEKEDNELSEAKAQYERIVSEALSQKERILQEAAKIAEAQKKESEQRGYLEGKEKGYNDGYLEGYKKGLEDGRKEAQAIVNEANRLKQQVEEERNRLLRQLEVDVIELVSSCVENIIGDMDYRELYEKVVHEAITRLDIRDTYEVRISEDDYKLLDREYINTLHYKIIADPMLKHGDIVIDTPNGSIDCSMMTQIDNIKKELRSILLDE</sequence>
<reference evidence="9 10" key="1">
    <citation type="submission" date="2016-11" db="EMBL/GenBank/DDBJ databases">
        <authorList>
            <person name="Jaros S."/>
            <person name="Januszkiewicz K."/>
            <person name="Wedrychowicz H."/>
        </authorList>
    </citation>
    <scope>NUCLEOTIDE SEQUENCE [LARGE SCALE GENOMIC DNA]</scope>
    <source>
        <strain evidence="9 10">DSM 17918</strain>
    </source>
</reference>
<dbReference type="AlphaFoldDB" id="A0A1M4XN78"/>
<evidence type="ECO:0000256" key="1">
    <source>
        <dbReference type="ARBA" id="ARBA00003041"/>
    </source>
</evidence>
<evidence type="ECO:0000256" key="6">
    <source>
        <dbReference type="ARBA" id="ARBA00023225"/>
    </source>
</evidence>
<dbReference type="GO" id="GO:0015031">
    <property type="term" value="P:protein transport"/>
    <property type="evidence" value="ECO:0007669"/>
    <property type="project" value="UniProtKB-KW"/>
</dbReference>
<evidence type="ECO:0000256" key="7">
    <source>
        <dbReference type="SAM" id="Coils"/>
    </source>
</evidence>
<keyword evidence="6" id="KW-1006">Bacterial flagellum protein export</keyword>
<evidence type="ECO:0000259" key="8">
    <source>
        <dbReference type="Pfam" id="PF02108"/>
    </source>
</evidence>
<gene>
    <name evidence="9" type="ORF">SAMN02746089_01062</name>
</gene>
<dbReference type="Proteomes" id="UP000184088">
    <property type="component" value="Unassembled WGS sequence"/>
</dbReference>
<evidence type="ECO:0000313" key="10">
    <source>
        <dbReference type="Proteomes" id="UP000184088"/>
    </source>
</evidence>
<dbReference type="OrthoDB" id="2375163at2"/>
<keyword evidence="4" id="KW-1005">Bacterial flagellum biogenesis</keyword>
<dbReference type="InterPro" id="IPR018035">
    <property type="entry name" value="Flagellar_FliH/T3SS_HrpE"/>
</dbReference>
<keyword evidence="9" id="KW-0966">Cell projection</keyword>
<dbReference type="InterPro" id="IPR051472">
    <property type="entry name" value="T3SS_Stator/FliH"/>
</dbReference>
<feature type="domain" description="Flagellar assembly protein FliH/Type III secretion system HrpE" evidence="8">
    <location>
        <begin position="110"/>
        <end position="228"/>
    </location>
</feature>
<keyword evidence="9" id="KW-0282">Flagellum</keyword>
<dbReference type="PANTHER" id="PTHR34982:SF1">
    <property type="entry name" value="FLAGELLAR ASSEMBLY PROTEIN FLIH"/>
    <property type="match status" value="1"/>
</dbReference>
<keyword evidence="9" id="KW-0969">Cilium</keyword>
<keyword evidence="5" id="KW-0653">Protein transport</keyword>
<dbReference type="Pfam" id="PF02108">
    <property type="entry name" value="FliH"/>
    <property type="match status" value="1"/>
</dbReference>
<evidence type="ECO:0000256" key="3">
    <source>
        <dbReference type="ARBA" id="ARBA00022448"/>
    </source>
</evidence>
<dbReference type="GO" id="GO:0044781">
    <property type="term" value="P:bacterial-type flagellum organization"/>
    <property type="evidence" value="ECO:0007669"/>
    <property type="project" value="UniProtKB-KW"/>
</dbReference>
<dbReference type="GO" id="GO:0005829">
    <property type="term" value="C:cytosol"/>
    <property type="evidence" value="ECO:0007669"/>
    <property type="project" value="TreeGrafter"/>
</dbReference>
<evidence type="ECO:0000256" key="5">
    <source>
        <dbReference type="ARBA" id="ARBA00022927"/>
    </source>
</evidence>
<dbReference type="EMBL" id="FQVH01000008">
    <property type="protein sequence ID" value="SHE95047.1"/>
    <property type="molecule type" value="Genomic_DNA"/>
</dbReference>
<feature type="coiled-coil region" evidence="7">
    <location>
        <begin position="43"/>
        <end position="138"/>
    </location>
</feature>
<accession>A0A1M4XN78</accession>